<evidence type="ECO:0000259" key="1">
    <source>
        <dbReference type="Pfam" id="PF07157"/>
    </source>
</evidence>
<reference evidence="2" key="1">
    <citation type="submission" date="2019-02" db="EMBL/GenBank/DDBJ databases">
        <authorList>
            <person name="Gruber-Vodicka R. H."/>
            <person name="Seah K. B. B."/>
        </authorList>
    </citation>
    <scope>NUCLEOTIDE SEQUENCE</scope>
    <source>
        <strain evidence="2">BECK_BY1</strain>
    </source>
</reference>
<organism evidence="2">
    <name type="scientific">Candidatus Kentrum sp. TUN</name>
    <dbReference type="NCBI Taxonomy" id="2126343"/>
    <lineage>
        <taxon>Bacteria</taxon>
        <taxon>Pseudomonadati</taxon>
        <taxon>Pseudomonadota</taxon>
        <taxon>Gammaproteobacteria</taxon>
        <taxon>Candidatus Kentrum</taxon>
    </lineage>
</organism>
<gene>
    <name evidence="2" type="ORF">BECKTUN1418D_GA0071000_13211</name>
</gene>
<dbReference type="AlphaFoldDB" id="A0A451AGP5"/>
<name>A0A451AGP5_9GAMM</name>
<dbReference type="InterPro" id="IPR009826">
    <property type="entry name" value="DNA_circ_N"/>
</dbReference>
<sequence>MGWLDRMVRASFRGLEFLTDSHEAKGGRRLVVHEFPGAEAPLVEDMGAEAWNWRLNAYFIGKDYDLVRNGFLAKLSEPGADWLTHPWLGRLWVRARTWQTKETNEQGGIARWWSSSRRVASSLSTRCYLSHYPTIDFPRYFTVIKGKFLTLTAPVE</sequence>
<dbReference type="EMBL" id="CAADFX010000321">
    <property type="protein sequence ID" value="VFK65205.1"/>
    <property type="molecule type" value="Genomic_DNA"/>
</dbReference>
<proteinExistence type="predicted"/>
<protein>
    <submittedName>
        <fullName evidence="2">DNA circularisation protein N-terminus</fullName>
    </submittedName>
</protein>
<dbReference type="Pfam" id="PF07157">
    <property type="entry name" value="DNA_circ_N"/>
    <property type="match status" value="1"/>
</dbReference>
<feature type="domain" description="DNA circulation N-terminal" evidence="1">
    <location>
        <begin position="8"/>
        <end position="91"/>
    </location>
</feature>
<accession>A0A451AGP5</accession>
<evidence type="ECO:0000313" key="2">
    <source>
        <dbReference type="EMBL" id="VFK65205.1"/>
    </source>
</evidence>